<keyword evidence="2" id="KW-1185">Reference proteome</keyword>
<accession>A0AA35T3E1</accession>
<protein>
    <submittedName>
        <fullName evidence="1">Uncharacterized protein</fullName>
    </submittedName>
</protein>
<evidence type="ECO:0000313" key="2">
    <source>
        <dbReference type="Proteomes" id="UP001174909"/>
    </source>
</evidence>
<comment type="caution">
    <text evidence="1">The sequence shown here is derived from an EMBL/GenBank/DDBJ whole genome shotgun (WGS) entry which is preliminary data.</text>
</comment>
<dbReference type="AlphaFoldDB" id="A0AA35T3E1"/>
<organism evidence="1 2">
    <name type="scientific">Geodia barretti</name>
    <name type="common">Barrett's horny sponge</name>
    <dbReference type="NCBI Taxonomy" id="519541"/>
    <lineage>
        <taxon>Eukaryota</taxon>
        <taxon>Metazoa</taxon>
        <taxon>Porifera</taxon>
        <taxon>Demospongiae</taxon>
        <taxon>Heteroscleromorpha</taxon>
        <taxon>Tetractinellida</taxon>
        <taxon>Astrophorina</taxon>
        <taxon>Geodiidae</taxon>
        <taxon>Geodia</taxon>
    </lineage>
</organism>
<proteinExistence type="predicted"/>
<evidence type="ECO:0000313" key="1">
    <source>
        <dbReference type="EMBL" id="CAI8040252.1"/>
    </source>
</evidence>
<dbReference type="Proteomes" id="UP001174909">
    <property type="component" value="Unassembled WGS sequence"/>
</dbReference>
<dbReference type="EMBL" id="CASHTH010003095">
    <property type="protein sequence ID" value="CAI8040252.1"/>
    <property type="molecule type" value="Genomic_DNA"/>
</dbReference>
<name>A0AA35T3E1_GEOBA</name>
<sequence length="116" mass="13450">MFYPPFSLCCCRLGRELVVQLTYWLCLPPTLLRPDTPSGRALLATWPPSVAFYPTLNTTLVSKRMLRRYLRRLWPQALLFKITSSLLKLANCSTHGGETWCSCVLHRFHDNNHNKK</sequence>
<reference evidence="1" key="1">
    <citation type="submission" date="2023-03" db="EMBL/GenBank/DDBJ databases">
        <authorList>
            <person name="Steffen K."/>
            <person name="Cardenas P."/>
        </authorList>
    </citation>
    <scope>NUCLEOTIDE SEQUENCE</scope>
</reference>
<gene>
    <name evidence="1" type="ORF">GBAR_LOCUS22437</name>
</gene>
<feature type="non-terminal residue" evidence="1">
    <location>
        <position position="1"/>
    </location>
</feature>